<name>A0A553PLB4_TIGCA</name>
<evidence type="ECO:0000313" key="8">
    <source>
        <dbReference type="EMBL" id="TRY78477.1"/>
    </source>
</evidence>
<evidence type="ECO:0008006" key="10">
    <source>
        <dbReference type="Google" id="ProtNLM"/>
    </source>
</evidence>
<accession>A0A553PLB4</accession>
<organism evidence="8 9">
    <name type="scientific">Tigriopus californicus</name>
    <name type="common">Marine copepod</name>
    <dbReference type="NCBI Taxonomy" id="6832"/>
    <lineage>
        <taxon>Eukaryota</taxon>
        <taxon>Metazoa</taxon>
        <taxon>Ecdysozoa</taxon>
        <taxon>Arthropoda</taxon>
        <taxon>Crustacea</taxon>
        <taxon>Multicrustacea</taxon>
        <taxon>Hexanauplia</taxon>
        <taxon>Copepoda</taxon>
        <taxon>Harpacticoida</taxon>
        <taxon>Harpacticidae</taxon>
        <taxon>Tigriopus</taxon>
    </lineage>
</organism>
<dbReference type="InterPro" id="IPR036259">
    <property type="entry name" value="MFS_trans_sf"/>
</dbReference>
<reference evidence="8 9" key="1">
    <citation type="journal article" date="2018" name="Nat. Ecol. Evol.">
        <title>Genomic signatures of mitonuclear coevolution across populations of Tigriopus californicus.</title>
        <authorList>
            <person name="Barreto F.S."/>
            <person name="Watson E.T."/>
            <person name="Lima T.G."/>
            <person name="Willett C.S."/>
            <person name="Edmands S."/>
            <person name="Li W."/>
            <person name="Burton R.S."/>
        </authorList>
    </citation>
    <scope>NUCLEOTIDE SEQUENCE [LARGE SCALE GENOMIC DNA]</scope>
    <source>
        <strain evidence="8 9">San Diego</strain>
    </source>
</reference>
<evidence type="ECO:0000256" key="3">
    <source>
        <dbReference type="ARBA" id="ARBA00022989"/>
    </source>
</evidence>
<keyword evidence="3 6" id="KW-1133">Transmembrane helix</keyword>
<dbReference type="GO" id="GO:0016020">
    <property type="term" value="C:membrane"/>
    <property type="evidence" value="ECO:0007669"/>
    <property type="project" value="UniProtKB-SubCell"/>
</dbReference>
<evidence type="ECO:0000256" key="2">
    <source>
        <dbReference type="ARBA" id="ARBA00022692"/>
    </source>
</evidence>
<evidence type="ECO:0000256" key="1">
    <source>
        <dbReference type="ARBA" id="ARBA00004141"/>
    </source>
</evidence>
<comment type="caution">
    <text evidence="8">The sequence shown here is derived from an EMBL/GenBank/DDBJ whole genome shotgun (WGS) entry which is preliminary data.</text>
</comment>
<dbReference type="EMBL" id="VCGU01000003">
    <property type="protein sequence ID" value="TRY78477.1"/>
    <property type="molecule type" value="Genomic_DNA"/>
</dbReference>
<keyword evidence="9" id="KW-1185">Reference proteome</keyword>
<feature type="region of interest" description="Disordered" evidence="5">
    <location>
        <begin position="284"/>
        <end position="311"/>
    </location>
</feature>
<keyword evidence="7" id="KW-0732">Signal</keyword>
<sequence>MWRECVCVLILIFGVQGRIKCISDPVIFWDTFHHPQDPNEIPCVDASLMATIQGPCECSLNDFQACSPYLSTYSTSALAWISGSDALESYIRSSWLYPNDTWAAVSNMLTTIGYTNEDIDSRCTYRLAIFNRSIADQEGLFVPTFNRWFHELRLRFDLNFQPSVIKELSLHDFQSFYELTGCNVGCTSCNEDFENVLSITYPALFEGGTIPCARAFSTEFDGGLKANAVHARALLFSCFGANELNTGNGYGFDGQDYTVAEFMTPEGCDNLNCSTEIRPRWKMFQPQPQSRSPPRDVVAESSGFGTKSPSNLQFSSSPLPMASSALLLRLFLHSNLLIERICQVNLNLTSEVCEHLDQHKYDQMEVQKQVTLLVLYTNILSTIPCIFLTLLVGPWSDRNGRKPLMIAPILGCILSQVVLVLMRAFPEARGE</sequence>
<dbReference type="PANTHER" id="PTHR23507">
    <property type="entry name" value="ZGC:174356"/>
    <property type="match status" value="1"/>
</dbReference>
<evidence type="ECO:0000256" key="7">
    <source>
        <dbReference type="SAM" id="SignalP"/>
    </source>
</evidence>
<keyword evidence="2 6" id="KW-0812">Transmembrane</keyword>
<evidence type="ECO:0000256" key="6">
    <source>
        <dbReference type="SAM" id="Phobius"/>
    </source>
</evidence>
<dbReference type="AlphaFoldDB" id="A0A553PLB4"/>
<dbReference type="PANTHER" id="PTHR23507:SF1">
    <property type="entry name" value="FI18259P1-RELATED"/>
    <property type="match status" value="1"/>
</dbReference>
<feature type="transmembrane region" description="Helical" evidence="6">
    <location>
        <begin position="404"/>
        <end position="425"/>
    </location>
</feature>
<dbReference type="GO" id="GO:0022857">
    <property type="term" value="F:transmembrane transporter activity"/>
    <property type="evidence" value="ECO:0007669"/>
    <property type="project" value="TreeGrafter"/>
</dbReference>
<dbReference type="SUPFAM" id="SSF103473">
    <property type="entry name" value="MFS general substrate transporter"/>
    <property type="match status" value="1"/>
</dbReference>
<evidence type="ECO:0000313" key="9">
    <source>
        <dbReference type="Proteomes" id="UP000318571"/>
    </source>
</evidence>
<protein>
    <recommendedName>
        <fullName evidence="10">Major facilitator superfamily (MFS) profile domain-containing protein</fullName>
    </recommendedName>
</protein>
<evidence type="ECO:0000256" key="5">
    <source>
        <dbReference type="SAM" id="MobiDB-lite"/>
    </source>
</evidence>
<feature type="chain" id="PRO_5022091109" description="Major facilitator superfamily (MFS) profile domain-containing protein" evidence="7">
    <location>
        <begin position="18"/>
        <end position="431"/>
    </location>
</feature>
<keyword evidence="4 6" id="KW-0472">Membrane</keyword>
<evidence type="ECO:0000256" key="4">
    <source>
        <dbReference type="ARBA" id="ARBA00023136"/>
    </source>
</evidence>
<feature type="signal peptide" evidence="7">
    <location>
        <begin position="1"/>
        <end position="17"/>
    </location>
</feature>
<proteinExistence type="predicted"/>
<dbReference type="Proteomes" id="UP000318571">
    <property type="component" value="Chromosome 11"/>
</dbReference>
<feature type="transmembrane region" description="Helical" evidence="6">
    <location>
        <begin position="370"/>
        <end position="392"/>
    </location>
</feature>
<dbReference type="Gene3D" id="1.20.1250.20">
    <property type="entry name" value="MFS general substrate transporter like domains"/>
    <property type="match status" value="1"/>
</dbReference>
<gene>
    <name evidence="8" type="ORF">TCAL_06818</name>
</gene>
<comment type="subcellular location">
    <subcellularLocation>
        <location evidence="1">Membrane</location>
        <topology evidence="1">Multi-pass membrane protein</topology>
    </subcellularLocation>
</comment>